<evidence type="ECO:0000313" key="3">
    <source>
        <dbReference type="Proteomes" id="UP000003434"/>
    </source>
</evidence>
<accession>E6LNM5</accession>
<proteinExistence type="predicted"/>
<reference evidence="2 3" key="1">
    <citation type="submission" date="2010-12" db="EMBL/GenBank/DDBJ databases">
        <authorList>
            <person name="Muzny D."/>
            <person name="Qin X."/>
            <person name="Deng J."/>
            <person name="Jiang H."/>
            <person name="Liu Y."/>
            <person name="Qu J."/>
            <person name="Song X.-Z."/>
            <person name="Zhang L."/>
            <person name="Thornton R."/>
            <person name="Coyle M."/>
            <person name="Francisco L."/>
            <person name="Jackson L."/>
            <person name="Javaid M."/>
            <person name="Korchina V."/>
            <person name="Kovar C."/>
            <person name="Mata R."/>
            <person name="Mathew T."/>
            <person name="Ngo R."/>
            <person name="Nguyen L."/>
            <person name="Nguyen N."/>
            <person name="Okwuonu G."/>
            <person name="Ongeri F."/>
            <person name="Pham C."/>
            <person name="Simmons D."/>
            <person name="Wilczek-Boney K."/>
            <person name="Hale W."/>
            <person name="Jakkamsetti A."/>
            <person name="Pham P."/>
            <person name="Ruth R."/>
            <person name="San Lucas F."/>
            <person name="Warren J."/>
            <person name="Zhang J."/>
            <person name="Zhao Z."/>
            <person name="Zhou C."/>
            <person name="Zhu D."/>
            <person name="Lee S."/>
            <person name="Bess C."/>
            <person name="Blankenburg K."/>
            <person name="Forbes L."/>
            <person name="Fu Q."/>
            <person name="Gubbala S."/>
            <person name="Hirani K."/>
            <person name="Jayaseelan J.C."/>
            <person name="Lara F."/>
            <person name="Munidasa M."/>
            <person name="Palculict T."/>
            <person name="Patil S."/>
            <person name="Pu L.-L."/>
            <person name="Saada N."/>
            <person name="Tang L."/>
            <person name="Weissenberger G."/>
            <person name="Zhu Y."/>
            <person name="Hemphill L."/>
            <person name="Shang Y."/>
            <person name="Youmans B."/>
            <person name="Ayvaz T."/>
            <person name="Ross M."/>
            <person name="Santibanez J."/>
            <person name="Aqrawi P."/>
            <person name="Gross S."/>
            <person name="Joshi V."/>
            <person name="Fowler G."/>
            <person name="Nazareth L."/>
            <person name="Reid J."/>
            <person name="Worley K."/>
            <person name="Petrosino J."/>
            <person name="Highlander S."/>
            <person name="Gibbs R."/>
        </authorList>
    </citation>
    <scope>NUCLEOTIDE SEQUENCE [LARGE SCALE GENOMIC DNA]</scope>
    <source>
        <strain evidence="2 3">DSM 3986</strain>
    </source>
</reference>
<gene>
    <name evidence="2" type="ORF">HMPREF0381_1539</name>
</gene>
<dbReference type="Proteomes" id="UP000003434">
    <property type="component" value="Unassembled WGS sequence"/>
</dbReference>
<dbReference type="AlphaFoldDB" id="E6LNM5"/>
<organism evidence="2 3">
    <name type="scientific">Lachnoanaerobaculum saburreum DSM 3986</name>
    <dbReference type="NCBI Taxonomy" id="887325"/>
    <lineage>
        <taxon>Bacteria</taxon>
        <taxon>Bacillati</taxon>
        <taxon>Bacillota</taxon>
        <taxon>Clostridia</taxon>
        <taxon>Lachnospirales</taxon>
        <taxon>Lachnospiraceae</taxon>
        <taxon>Lachnoanaerobaculum</taxon>
    </lineage>
</organism>
<protein>
    <submittedName>
        <fullName evidence="2">Cell wall-binding repeat protein</fullName>
    </submittedName>
</protein>
<keyword evidence="1" id="KW-0677">Repeat</keyword>
<dbReference type="Gene3D" id="2.10.270.10">
    <property type="entry name" value="Cholin Binding"/>
    <property type="match status" value="1"/>
</dbReference>
<dbReference type="eggNOG" id="ENOG5030H30">
    <property type="taxonomic scope" value="Bacteria"/>
</dbReference>
<evidence type="ECO:0000256" key="1">
    <source>
        <dbReference type="ARBA" id="ARBA00022737"/>
    </source>
</evidence>
<dbReference type="HOGENOM" id="CLU_2260230_0_0_9"/>
<dbReference type="InterPro" id="IPR018337">
    <property type="entry name" value="Cell_wall/Cho-bd_repeat"/>
</dbReference>
<sequence>MIEGDADFKSTPKVNPGQNTEIKSEVNAENEWVSYKNKWYYAGSDGAIVTDKWESINGKDYYFNSNGDLLVNTVVDGYNVDANGVKIKTGVALATPVFVKLSC</sequence>
<name>E6LNM5_9FIRM</name>
<dbReference type="EMBL" id="AEPW01000060">
    <property type="protein sequence ID" value="EFU76542.1"/>
    <property type="molecule type" value="Genomic_DNA"/>
</dbReference>
<comment type="caution">
    <text evidence="2">The sequence shown here is derived from an EMBL/GenBank/DDBJ whole genome shotgun (WGS) entry which is preliminary data.</text>
</comment>
<evidence type="ECO:0000313" key="2">
    <source>
        <dbReference type="EMBL" id="EFU76542.1"/>
    </source>
</evidence>
<dbReference type="Pfam" id="PF01473">
    <property type="entry name" value="Choline_bind_1"/>
    <property type="match status" value="2"/>
</dbReference>
<dbReference type="RefSeq" id="WP_008751305.1">
    <property type="nucleotide sequence ID" value="NZ_GL622296.1"/>
</dbReference>
<dbReference type="SUPFAM" id="SSF69360">
    <property type="entry name" value="Cell wall binding repeat"/>
    <property type="match status" value="1"/>
</dbReference>